<dbReference type="InterPro" id="IPR010730">
    <property type="entry name" value="HET"/>
</dbReference>
<comment type="caution">
    <text evidence="2">The sequence shown here is derived from an EMBL/GenBank/DDBJ whole genome shotgun (WGS) entry which is preliminary data.</text>
</comment>
<evidence type="ECO:0000313" key="2">
    <source>
        <dbReference type="EMBL" id="KAG7284272.1"/>
    </source>
</evidence>
<reference evidence="2" key="1">
    <citation type="submission" date="2023-02" db="EMBL/GenBank/DDBJ databases">
        <authorList>
            <person name="Palmer J.M."/>
        </authorList>
    </citation>
    <scope>NUCLEOTIDE SEQUENCE</scope>
    <source>
        <strain evidence="2">FW57</strain>
    </source>
</reference>
<dbReference type="Pfam" id="PF06985">
    <property type="entry name" value="HET"/>
    <property type="match status" value="1"/>
</dbReference>
<dbReference type="PANTHER" id="PTHR10622:SF12">
    <property type="entry name" value="HET DOMAIN-CONTAINING PROTEIN"/>
    <property type="match status" value="1"/>
</dbReference>
<name>A0AAD4ERU9_9PEZI</name>
<evidence type="ECO:0000259" key="1">
    <source>
        <dbReference type="Pfam" id="PF06985"/>
    </source>
</evidence>
<evidence type="ECO:0000313" key="3">
    <source>
        <dbReference type="Proteomes" id="UP001197093"/>
    </source>
</evidence>
<organism evidence="2 3">
    <name type="scientific">Staphylotrichum longicolle</name>
    <dbReference type="NCBI Taxonomy" id="669026"/>
    <lineage>
        <taxon>Eukaryota</taxon>
        <taxon>Fungi</taxon>
        <taxon>Dikarya</taxon>
        <taxon>Ascomycota</taxon>
        <taxon>Pezizomycotina</taxon>
        <taxon>Sordariomycetes</taxon>
        <taxon>Sordariomycetidae</taxon>
        <taxon>Sordariales</taxon>
        <taxon>Chaetomiaceae</taxon>
        <taxon>Staphylotrichum</taxon>
    </lineage>
</organism>
<dbReference type="Proteomes" id="UP001197093">
    <property type="component" value="Unassembled WGS sequence"/>
</dbReference>
<accession>A0AAD4ERU9</accession>
<gene>
    <name evidence="2" type="ORF">NEMBOFW57_010636</name>
</gene>
<keyword evidence="3" id="KW-1185">Reference proteome</keyword>
<dbReference type="AlphaFoldDB" id="A0AAD4ERU9"/>
<feature type="domain" description="Heterokaryon incompatibility" evidence="1">
    <location>
        <begin position="24"/>
        <end position="109"/>
    </location>
</feature>
<protein>
    <recommendedName>
        <fullName evidence="1">Heterokaryon incompatibility domain-containing protein</fullName>
    </recommendedName>
</protein>
<dbReference type="PANTHER" id="PTHR10622">
    <property type="entry name" value="HET DOMAIN-CONTAINING PROTEIN"/>
    <property type="match status" value="1"/>
</dbReference>
<proteinExistence type="predicted"/>
<sequence length="451" mass="51103">MWLINCSNYQLEPNDLGSSQSKPYWILSHTWGEDEVNFQDMQSLALSTAKLGFQKIQSMCKLALTSGINYVWIDKCCIDKTSSAELSESINSMFYWYKESERCIAFLNDLAPGAESTTENELRGCRWFTRGWTLQELLAPSNVDFYDGQWNLSNITGIRNDILAHPSGTNGDILHTVSVATRMSWPAARQPTRIEDKAYCLLGIFDVHMPLLYGERGQAFIRLQQAIAQRENDMSLFAWIALRDNKRLPLSTYSGLLASDPSQFAIPAEIVTIRDALLPAPSWIITNAGIEMTTALDQSTGFEHTIMTRRSNGTVRIRTVDVRPKSYYRLLLHCRMKDPADAEPSGELPCLAIWLRKTSSGYVRYHSTELCLTKWSAMKFNDPRYISVPLSLTKQHQHDALESLSFLQDKNILPNTLYIERNFSTCDAQVEFKTLSSTFVGRRSAQLSALA</sequence>
<dbReference type="EMBL" id="JAHCVI010000006">
    <property type="protein sequence ID" value="KAG7284272.1"/>
    <property type="molecule type" value="Genomic_DNA"/>
</dbReference>